<keyword evidence="4" id="KW-1185">Reference proteome</keyword>
<dbReference type="GO" id="GO:0006396">
    <property type="term" value="P:RNA processing"/>
    <property type="evidence" value="ECO:0007669"/>
    <property type="project" value="InterPro"/>
</dbReference>
<dbReference type="GO" id="GO:0008251">
    <property type="term" value="F:tRNA-specific adenosine deaminase activity"/>
    <property type="evidence" value="ECO:0007669"/>
    <property type="project" value="TreeGrafter"/>
</dbReference>
<sequence>MKLQYHTKGLLVPVAYLDPSLWGARVCCMSGSDKLCRWTVTGVQGALLSHFIQPLYITSMVLGGQKHINEEVSDITNKRLGDGWEDFLPPSYKKHNVFLVCGNYVGPVVTSSQHDDLSINWCLGDKDIEVLDSSKGFIVDGLDLTVAYLSHTAAASSRDRAELLAEPDALCLLDSLSEAWGSCHLLALEPQTTADVQ</sequence>
<protein>
    <submittedName>
        <fullName evidence="2">Adenosine deaminase domain-containing protein 2-like protein</fullName>
    </submittedName>
</protein>
<dbReference type="EMBL" id="BRZM01002400">
    <property type="protein sequence ID" value="GLD74659.1"/>
    <property type="molecule type" value="Genomic_DNA"/>
</dbReference>
<dbReference type="Pfam" id="PF02137">
    <property type="entry name" value="A_deamin"/>
    <property type="match status" value="1"/>
</dbReference>
<dbReference type="GO" id="GO:0005730">
    <property type="term" value="C:nucleolus"/>
    <property type="evidence" value="ECO:0007669"/>
    <property type="project" value="TreeGrafter"/>
</dbReference>
<dbReference type="GO" id="GO:0003725">
    <property type="term" value="F:double-stranded RNA binding"/>
    <property type="evidence" value="ECO:0007669"/>
    <property type="project" value="TreeGrafter"/>
</dbReference>
<dbReference type="InterPro" id="IPR002466">
    <property type="entry name" value="A_deamin"/>
</dbReference>
<dbReference type="PANTHER" id="PTHR10910">
    <property type="entry name" value="EUKARYOTE SPECIFIC DSRNA BINDING PROTEIN"/>
    <property type="match status" value="1"/>
</dbReference>
<proteinExistence type="predicted"/>
<organism evidence="2 4">
    <name type="scientific">Lates japonicus</name>
    <name type="common">Japanese lates</name>
    <dbReference type="NCBI Taxonomy" id="270547"/>
    <lineage>
        <taxon>Eukaryota</taxon>
        <taxon>Metazoa</taxon>
        <taxon>Chordata</taxon>
        <taxon>Craniata</taxon>
        <taxon>Vertebrata</taxon>
        <taxon>Euteleostomi</taxon>
        <taxon>Actinopterygii</taxon>
        <taxon>Neopterygii</taxon>
        <taxon>Teleostei</taxon>
        <taxon>Neoteleostei</taxon>
        <taxon>Acanthomorphata</taxon>
        <taxon>Carangaria</taxon>
        <taxon>Carangaria incertae sedis</taxon>
        <taxon>Centropomidae</taxon>
        <taxon>Lates</taxon>
    </lineage>
</organism>
<gene>
    <name evidence="2" type="ORF">AKAME5_002599000</name>
    <name evidence="3" type="ORF">AKAME5_002599100</name>
</gene>
<dbReference type="GO" id="GO:0005737">
    <property type="term" value="C:cytoplasm"/>
    <property type="evidence" value="ECO:0007669"/>
    <property type="project" value="TreeGrafter"/>
</dbReference>
<dbReference type="PROSITE" id="PS50141">
    <property type="entry name" value="A_DEAMIN_EDITASE"/>
    <property type="match status" value="1"/>
</dbReference>
<accession>A0AAD3RMN1</accession>
<dbReference type="Proteomes" id="UP001279410">
    <property type="component" value="Unassembled WGS sequence"/>
</dbReference>
<evidence type="ECO:0000313" key="2">
    <source>
        <dbReference type="EMBL" id="GLD74658.1"/>
    </source>
</evidence>
<dbReference type="AlphaFoldDB" id="A0AAD3RMN1"/>
<evidence type="ECO:0000259" key="1">
    <source>
        <dbReference type="PROSITE" id="PS50141"/>
    </source>
</evidence>
<feature type="domain" description="A to I editase" evidence="1">
    <location>
        <begin position="12"/>
        <end position="138"/>
    </location>
</feature>
<name>A0AAD3RMN1_LATJO</name>
<dbReference type="PANTHER" id="PTHR10910:SF106">
    <property type="entry name" value="ADENOSINE DEAMINASE DOMAIN-CONTAINING PROTEIN 2"/>
    <property type="match status" value="1"/>
</dbReference>
<reference evidence="2" key="1">
    <citation type="submission" date="2022-08" db="EMBL/GenBank/DDBJ databases">
        <title>Genome sequencing of akame (Lates japonicus).</title>
        <authorList>
            <person name="Hashiguchi Y."/>
            <person name="Takahashi H."/>
        </authorList>
    </citation>
    <scope>NUCLEOTIDE SEQUENCE</scope>
    <source>
        <strain evidence="2">Kochi</strain>
    </source>
</reference>
<evidence type="ECO:0000313" key="4">
    <source>
        <dbReference type="Proteomes" id="UP001279410"/>
    </source>
</evidence>
<evidence type="ECO:0000313" key="3">
    <source>
        <dbReference type="EMBL" id="GLD74659.1"/>
    </source>
</evidence>
<comment type="caution">
    <text evidence="2">The sequence shown here is derived from an EMBL/GenBank/DDBJ whole genome shotgun (WGS) entry which is preliminary data.</text>
</comment>
<dbReference type="GO" id="GO:0006382">
    <property type="term" value="P:adenosine to inosine editing"/>
    <property type="evidence" value="ECO:0007669"/>
    <property type="project" value="TreeGrafter"/>
</dbReference>
<dbReference type="GO" id="GO:0003726">
    <property type="term" value="F:double-stranded RNA adenosine deaminase activity"/>
    <property type="evidence" value="ECO:0007669"/>
    <property type="project" value="TreeGrafter"/>
</dbReference>
<dbReference type="EMBL" id="BRZM01002399">
    <property type="protein sequence ID" value="GLD74658.1"/>
    <property type="molecule type" value="Genomic_DNA"/>
</dbReference>